<reference evidence="1" key="1">
    <citation type="submission" date="2020-08" db="EMBL/GenBank/DDBJ databases">
        <title>Genomic Encyclopedia of Type Strains, Phase III (KMG-III): the genomes of soil and plant-associated and newly described type strains.</title>
        <authorList>
            <person name="Whitman W."/>
        </authorList>
    </citation>
    <scope>NUCLEOTIDE SEQUENCE [LARGE SCALE GENOMIC DNA]</scope>
    <source>
        <strain evidence="1">CECT 8628</strain>
    </source>
</reference>
<evidence type="ECO:0000313" key="1">
    <source>
        <dbReference type="EMBL" id="MBB3054589.1"/>
    </source>
</evidence>
<proteinExistence type="predicted"/>
<keyword evidence="2" id="KW-1185">Reference proteome</keyword>
<dbReference type="OrthoDB" id="9157032at2"/>
<sequence length="289" mass="32983">MMKIITFIFTLAILLFNDCKPVSVQKAYTEDDILKQLDLAFRGVPNDFYPPGNSGDIKYNFMLDLEHGYCVTAGSRIHLYADKNRWAIVFEKSGYQNRAGDAEIELDYFGNCINYPVDKYPERNYITNTSNIVLISGGEYERIRNKKGSDYEQFELISPLANEVNIRGKKVKIEHDLSKYARLGIIPRSDDNPKKLIGFGDIVRYLSETAPSTIAATDAEIREHIPANIPKLMTIGKFHFESVYKPGNLPSTQETYQLLAKILVKRDTSLWKPTLKPTNHWSNWTSGNL</sequence>
<dbReference type="RefSeq" id="WP_157750758.1">
    <property type="nucleotide sequence ID" value="NZ_AP017313.1"/>
</dbReference>
<evidence type="ECO:0000313" key="2">
    <source>
        <dbReference type="Proteomes" id="UP000539265"/>
    </source>
</evidence>
<dbReference type="EMBL" id="JACHWX010000002">
    <property type="protein sequence ID" value="MBB3054589.1"/>
    <property type="molecule type" value="Genomic_DNA"/>
</dbReference>
<dbReference type="AlphaFoldDB" id="A0A839SD40"/>
<comment type="caution">
    <text evidence="1">The sequence shown here is derived from an EMBL/GenBank/DDBJ whole genome shotgun (WGS) entry which is preliminary data.</text>
</comment>
<gene>
    <name evidence="1" type="ORF">FHS11_000999</name>
</gene>
<name>A0A839SD40_9SPHI</name>
<organism evidence="1 2">
    <name type="scientific">Mucilaginibacter gotjawali</name>
    <dbReference type="NCBI Taxonomy" id="1550579"/>
    <lineage>
        <taxon>Bacteria</taxon>
        <taxon>Pseudomonadati</taxon>
        <taxon>Bacteroidota</taxon>
        <taxon>Sphingobacteriia</taxon>
        <taxon>Sphingobacteriales</taxon>
        <taxon>Sphingobacteriaceae</taxon>
        <taxon>Mucilaginibacter</taxon>
    </lineage>
</organism>
<dbReference type="Pfam" id="PF22535">
    <property type="entry name" value="DUF7003"/>
    <property type="match status" value="1"/>
</dbReference>
<dbReference type="Proteomes" id="UP000539265">
    <property type="component" value="Unassembled WGS sequence"/>
</dbReference>
<dbReference type="InterPro" id="IPR054272">
    <property type="entry name" value="DUF7003"/>
</dbReference>
<protein>
    <submittedName>
        <fullName evidence="1">Uncharacterized protein</fullName>
    </submittedName>
</protein>
<accession>A0A839SD40</accession>